<dbReference type="FunFam" id="1.20.5.110:FF:000006">
    <property type="entry name" value="Syntaxin 6"/>
    <property type="match status" value="1"/>
</dbReference>
<keyword evidence="6" id="KW-0333">Golgi apparatus</keyword>
<dbReference type="InterPro" id="IPR010989">
    <property type="entry name" value="SNARE"/>
</dbReference>
<dbReference type="GO" id="GO:0005802">
    <property type="term" value="C:trans-Golgi network"/>
    <property type="evidence" value="ECO:0007669"/>
    <property type="project" value="UniProtKB-ARBA"/>
</dbReference>
<dbReference type="EMBL" id="OV121132">
    <property type="protein sequence ID" value="CAH0547225.1"/>
    <property type="molecule type" value="Genomic_DNA"/>
</dbReference>
<evidence type="ECO:0000256" key="2">
    <source>
        <dbReference type="ARBA" id="ARBA00022448"/>
    </source>
</evidence>
<feature type="compositionally biased region" description="Polar residues" evidence="10">
    <location>
        <begin position="134"/>
        <end position="145"/>
    </location>
</feature>
<evidence type="ECO:0000259" key="12">
    <source>
        <dbReference type="PROSITE" id="PS50192"/>
    </source>
</evidence>
<dbReference type="PANTHER" id="PTHR12791">
    <property type="entry name" value="GOLGI SNARE BET1-RELATED"/>
    <property type="match status" value="1"/>
</dbReference>
<feature type="domain" description="T-SNARE coiled-coil homology" evidence="12">
    <location>
        <begin position="168"/>
        <end position="230"/>
    </location>
</feature>
<dbReference type="GO" id="GO:0006886">
    <property type="term" value="P:intracellular protein transport"/>
    <property type="evidence" value="ECO:0007669"/>
    <property type="project" value="InterPro"/>
</dbReference>
<dbReference type="InterPro" id="IPR006012">
    <property type="entry name" value="Syntaxin/epimorphin_CS"/>
</dbReference>
<dbReference type="SUPFAM" id="SSF47661">
    <property type="entry name" value="t-snare proteins"/>
    <property type="match status" value="1"/>
</dbReference>
<evidence type="ECO:0000256" key="5">
    <source>
        <dbReference type="ARBA" id="ARBA00022989"/>
    </source>
</evidence>
<dbReference type="Gene3D" id="1.20.58.90">
    <property type="match status" value="1"/>
</dbReference>
<feature type="region of interest" description="Disordered" evidence="10">
    <location>
        <begin position="114"/>
        <end position="148"/>
    </location>
</feature>
<dbReference type="GO" id="GO:0031090">
    <property type="term" value="C:organelle membrane"/>
    <property type="evidence" value="ECO:0007669"/>
    <property type="project" value="UniProtKB-ARBA"/>
</dbReference>
<evidence type="ECO:0000256" key="10">
    <source>
        <dbReference type="SAM" id="MobiDB-lite"/>
    </source>
</evidence>
<evidence type="ECO:0000256" key="3">
    <source>
        <dbReference type="ARBA" id="ARBA00022692"/>
    </source>
</evidence>
<dbReference type="CDD" id="cd21443">
    <property type="entry name" value="SNARE_NTD_STX6_STX10"/>
    <property type="match status" value="1"/>
</dbReference>
<sequence>MTLEDPFFVVKDEVFKALNKTRGLYLRWTELQDESVCITKDEIEWTNTELKNSLRSIEWDLEDLEDTIDILFLIHIVEKNPSKFKIDNKELTIRKHFIETTREEVKSMKDKIAMNRERDRDRTVRQPLLDSSPVRVTNNHGTTKYSKLENDLDSPQRHFLNETLSQQQYLTRQQEDHLEAISDSLGSLKTVSRHIGIEIDEQAGMLDEFGTELENTDSKLDSTMKKVAKVLRMSNDRRQWTAIIILVVTLIIVIFLFFLL</sequence>
<evidence type="ECO:0000256" key="4">
    <source>
        <dbReference type="ARBA" id="ARBA00022927"/>
    </source>
</evidence>
<evidence type="ECO:0000313" key="14">
    <source>
        <dbReference type="Proteomes" id="UP001154078"/>
    </source>
</evidence>
<evidence type="ECO:0000313" key="13">
    <source>
        <dbReference type="EMBL" id="CAH0547225.1"/>
    </source>
</evidence>
<organism evidence="13 14">
    <name type="scientific">Brassicogethes aeneus</name>
    <name type="common">Rape pollen beetle</name>
    <name type="synonym">Meligethes aeneus</name>
    <dbReference type="NCBI Taxonomy" id="1431903"/>
    <lineage>
        <taxon>Eukaryota</taxon>
        <taxon>Metazoa</taxon>
        <taxon>Ecdysozoa</taxon>
        <taxon>Arthropoda</taxon>
        <taxon>Hexapoda</taxon>
        <taxon>Insecta</taxon>
        <taxon>Pterygota</taxon>
        <taxon>Neoptera</taxon>
        <taxon>Endopterygota</taxon>
        <taxon>Coleoptera</taxon>
        <taxon>Polyphaga</taxon>
        <taxon>Cucujiformia</taxon>
        <taxon>Nitidulidae</taxon>
        <taxon>Meligethinae</taxon>
        <taxon>Brassicogethes</taxon>
    </lineage>
</organism>
<dbReference type="InterPro" id="IPR015260">
    <property type="entry name" value="Syntaxin-6/10/61_N"/>
</dbReference>
<dbReference type="Pfam" id="PF05739">
    <property type="entry name" value="SNARE"/>
    <property type="match status" value="1"/>
</dbReference>
<evidence type="ECO:0000256" key="1">
    <source>
        <dbReference type="ARBA" id="ARBA00009063"/>
    </source>
</evidence>
<evidence type="ECO:0000256" key="8">
    <source>
        <dbReference type="ARBA" id="ARBA00023136"/>
    </source>
</evidence>
<dbReference type="PROSITE" id="PS50192">
    <property type="entry name" value="T_SNARE"/>
    <property type="match status" value="1"/>
</dbReference>
<keyword evidence="2" id="KW-0813">Transport</keyword>
<keyword evidence="8 11" id="KW-0472">Membrane</keyword>
<dbReference type="GO" id="GO:0048193">
    <property type="term" value="P:Golgi vesicle transport"/>
    <property type="evidence" value="ECO:0007669"/>
    <property type="project" value="InterPro"/>
</dbReference>
<evidence type="ECO:0000256" key="6">
    <source>
        <dbReference type="ARBA" id="ARBA00023034"/>
    </source>
</evidence>
<evidence type="ECO:0000256" key="7">
    <source>
        <dbReference type="ARBA" id="ARBA00023054"/>
    </source>
</evidence>
<keyword evidence="14" id="KW-1185">Reference proteome</keyword>
<proteinExistence type="inferred from homology"/>
<reference evidence="13" key="1">
    <citation type="submission" date="2021-12" db="EMBL/GenBank/DDBJ databases">
        <authorList>
            <person name="King R."/>
        </authorList>
    </citation>
    <scope>NUCLEOTIDE SEQUENCE</scope>
</reference>
<accession>A0A9P0AU44</accession>
<keyword evidence="5 11" id="KW-1133">Transmembrane helix</keyword>
<dbReference type="SUPFAM" id="SSF58038">
    <property type="entry name" value="SNARE fusion complex"/>
    <property type="match status" value="1"/>
</dbReference>
<dbReference type="SMART" id="SM00397">
    <property type="entry name" value="t_SNARE"/>
    <property type="match status" value="1"/>
</dbReference>
<comment type="subcellular location">
    <subcellularLocation>
        <location evidence="9">Golgi apparatus</location>
        <location evidence="9">trans-Golgi network membrane</location>
        <topology evidence="9">Single-pass type IV membrane protein</topology>
    </subcellularLocation>
</comment>
<dbReference type="OrthoDB" id="546861at2759"/>
<comment type="similarity">
    <text evidence="1">Belongs to the syntaxin family.</text>
</comment>
<keyword evidence="3 11" id="KW-0812">Transmembrane</keyword>
<feature type="compositionally biased region" description="Basic and acidic residues" evidence="10">
    <location>
        <begin position="114"/>
        <end position="124"/>
    </location>
</feature>
<dbReference type="AlphaFoldDB" id="A0A9P0AU44"/>
<keyword evidence="4" id="KW-0653">Protein transport</keyword>
<feature type="transmembrane region" description="Helical" evidence="11">
    <location>
        <begin position="240"/>
        <end position="259"/>
    </location>
</feature>
<dbReference type="InterPro" id="IPR000727">
    <property type="entry name" value="T_SNARE_dom"/>
</dbReference>
<dbReference type="Pfam" id="PF09177">
    <property type="entry name" value="STX6_10_61_N"/>
    <property type="match status" value="1"/>
</dbReference>
<name>A0A9P0AU44_BRAAE</name>
<evidence type="ECO:0000256" key="9">
    <source>
        <dbReference type="ARBA" id="ARBA00037801"/>
    </source>
</evidence>
<evidence type="ECO:0000256" key="11">
    <source>
        <dbReference type="SAM" id="Phobius"/>
    </source>
</evidence>
<dbReference type="FunFam" id="1.20.58.90:FF:000004">
    <property type="entry name" value="Syntaxin 10"/>
    <property type="match status" value="1"/>
</dbReference>
<dbReference type="GO" id="GO:0005484">
    <property type="term" value="F:SNAP receptor activity"/>
    <property type="evidence" value="ECO:0007669"/>
    <property type="project" value="InterPro"/>
</dbReference>
<protein>
    <recommendedName>
        <fullName evidence="12">t-SNARE coiled-coil homology domain-containing protein</fullName>
    </recommendedName>
</protein>
<dbReference type="PROSITE" id="PS00914">
    <property type="entry name" value="SYNTAXIN"/>
    <property type="match status" value="1"/>
</dbReference>
<dbReference type="CDD" id="cd15851">
    <property type="entry name" value="SNARE_Syntaxin6"/>
    <property type="match status" value="1"/>
</dbReference>
<gene>
    <name evidence="13" type="ORF">MELIAE_LOCUS1258</name>
</gene>
<dbReference type="Gene3D" id="1.20.5.110">
    <property type="match status" value="1"/>
</dbReference>
<keyword evidence="7" id="KW-0175">Coiled coil</keyword>
<dbReference type="Proteomes" id="UP001154078">
    <property type="component" value="Chromosome 1"/>
</dbReference>